<dbReference type="EMBL" id="SNWR01000002">
    <property type="protein sequence ID" value="TDO32649.1"/>
    <property type="molecule type" value="Genomic_DNA"/>
</dbReference>
<dbReference type="OrthoDB" id="4350224at2"/>
<gene>
    <name evidence="1" type="ORF">C8E87_8119</name>
</gene>
<evidence type="ECO:0000313" key="2">
    <source>
        <dbReference type="Proteomes" id="UP000294901"/>
    </source>
</evidence>
<dbReference type="PROSITE" id="PS51257">
    <property type="entry name" value="PROKAR_LIPOPROTEIN"/>
    <property type="match status" value="1"/>
</dbReference>
<name>A0A4R6JAH2_9ACTN</name>
<proteinExistence type="predicted"/>
<comment type="caution">
    <text evidence="1">The sequence shown here is derived from an EMBL/GenBank/DDBJ whole genome shotgun (WGS) entry which is preliminary data.</text>
</comment>
<dbReference type="Proteomes" id="UP000294901">
    <property type="component" value="Unassembled WGS sequence"/>
</dbReference>
<evidence type="ECO:0000313" key="1">
    <source>
        <dbReference type="EMBL" id="TDO32649.1"/>
    </source>
</evidence>
<dbReference type="RefSeq" id="WP_133878589.1">
    <property type="nucleotide sequence ID" value="NZ_BOMD01000107.1"/>
</dbReference>
<reference evidence="1 2" key="1">
    <citation type="submission" date="2019-03" db="EMBL/GenBank/DDBJ databases">
        <title>Sequencing the genomes of 1000 actinobacteria strains.</title>
        <authorList>
            <person name="Klenk H.-P."/>
        </authorList>
    </citation>
    <scope>NUCLEOTIDE SEQUENCE [LARGE SCALE GENOMIC DNA]</scope>
    <source>
        <strain evidence="1 2">DSM 43805</strain>
    </source>
</reference>
<accession>A0A4R6JAH2</accession>
<keyword evidence="2" id="KW-1185">Reference proteome</keyword>
<sequence length="246" mass="25266">MKSRFAGAIAGLTAAALLATGCAGQNDDAKSPDAAKPAAPAGNGVEALEAAQILEKAKAALTQAKSFHFKGSMKADEGKIGLDFKIAGEDVFGTMSLDGPKVQLLAVDGKKYIKPDAAFWKMSGGAEQGPVVAQLVGDRWVLVKAGDKSFEGMFSTTDVSELLEPEGTVTKGAVKDVDGKPAITLTDGGADGGTLYIATTGEPYPLKLEGPTPADGALTFTEFGETFADIKAPATADVVDLEKLKK</sequence>
<dbReference type="Gene3D" id="2.50.20.20">
    <property type="match status" value="1"/>
</dbReference>
<evidence type="ECO:0008006" key="3">
    <source>
        <dbReference type="Google" id="ProtNLM"/>
    </source>
</evidence>
<protein>
    <recommendedName>
        <fullName evidence="3">Lipoprotein LprG</fullName>
    </recommendedName>
</protein>
<organism evidence="1 2">
    <name type="scientific">Paractinoplanes brasiliensis</name>
    <dbReference type="NCBI Taxonomy" id="52695"/>
    <lineage>
        <taxon>Bacteria</taxon>
        <taxon>Bacillati</taxon>
        <taxon>Actinomycetota</taxon>
        <taxon>Actinomycetes</taxon>
        <taxon>Micromonosporales</taxon>
        <taxon>Micromonosporaceae</taxon>
        <taxon>Paractinoplanes</taxon>
    </lineage>
</organism>
<dbReference type="AlphaFoldDB" id="A0A4R6JAH2"/>